<name>A0A7W9Y842_9HYPH</name>
<dbReference type="InterPro" id="IPR051313">
    <property type="entry name" value="Bact_iron-sidero_bind"/>
</dbReference>
<evidence type="ECO:0000256" key="6">
    <source>
        <dbReference type="SAM" id="SignalP"/>
    </source>
</evidence>
<dbReference type="RefSeq" id="WP_183993685.1">
    <property type="nucleotide sequence ID" value="NZ_BMHW01000008.1"/>
</dbReference>
<dbReference type="GO" id="GO:1901678">
    <property type="term" value="P:iron coordination entity transport"/>
    <property type="evidence" value="ECO:0007669"/>
    <property type="project" value="UniProtKB-ARBA"/>
</dbReference>
<reference evidence="8 9" key="1">
    <citation type="submission" date="2020-08" db="EMBL/GenBank/DDBJ databases">
        <title>Genomic Encyclopedia of Type Strains, Phase IV (KMG-IV): sequencing the most valuable type-strain genomes for metagenomic binning, comparative biology and taxonomic classification.</title>
        <authorList>
            <person name="Goeker M."/>
        </authorList>
    </citation>
    <scope>NUCLEOTIDE SEQUENCE [LARGE SCALE GENOMIC DNA]</scope>
    <source>
        <strain evidence="8 9">DSM 100734</strain>
    </source>
</reference>
<dbReference type="Gene3D" id="3.40.50.1980">
    <property type="entry name" value="Nitrogenase molybdenum iron protein domain"/>
    <property type="match status" value="2"/>
</dbReference>
<dbReference type="EMBL" id="JACHEG010000003">
    <property type="protein sequence ID" value="MBB6163744.1"/>
    <property type="molecule type" value="Genomic_DNA"/>
</dbReference>
<organism evidence="8 9">
    <name type="scientific">Rhizobium wenxiniae</name>
    <dbReference type="NCBI Taxonomy" id="1737357"/>
    <lineage>
        <taxon>Bacteria</taxon>
        <taxon>Pseudomonadati</taxon>
        <taxon>Pseudomonadota</taxon>
        <taxon>Alphaproteobacteria</taxon>
        <taxon>Hyphomicrobiales</taxon>
        <taxon>Rhizobiaceae</taxon>
        <taxon>Rhizobium/Agrobacterium group</taxon>
        <taxon>Rhizobium</taxon>
    </lineage>
</organism>
<keyword evidence="4" id="KW-0408">Iron</keyword>
<comment type="subcellular location">
    <subcellularLocation>
        <location evidence="1">Cell envelope</location>
    </subcellularLocation>
</comment>
<evidence type="ECO:0000256" key="1">
    <source>
        <dbReference type="ARBA" id="ARBA00004196"/>
    </source>
</evidence>
<keyword evidence="4" id="KW-0410">Iron transport</keyword>
<evidence type="ECO:0000313" key="9">
    <source>
        <dbReference type="Proteomes" id="UP000547879"/>
    </source>
</evidence>
<dbReference type="PANTHER" id="PTHR30532:SF24">
    <property type="entry name" value="FERRIC ENTEROBACTIN-BINDING PERIPLASMIC PROTEIN FEPB"/>
    <property type="match status" value="1"/>
</dbReference>
<evidence type="ECO:0000256" key="5">
    <source>
        <dbReference type="ARBA" id="ARBA00022729"/>
    </source>
</evidence>
<accession>A0A7W9Y842</accession>
<dbReference type="InterPro" id="IPR002491">
    <property type="entry name" value="ABC_transptr_periplasmic_BD"/>
</dbReference>
<dbReference type="AlphaFoldDB" id="A0A7W9Y842"/>
<dbReference type="SUPFAM" id="SSF53807">
    <property type="entry name" value="Helical backbone' metal receptor"/>
    <property type="match status" value="1"/>
</dbReference>
<keyword evidence="4" id="KW-0406">Ion transport</keyword>
<proteinExistence type="inferred from homology"/>
<dbReference type="NCBIfam" id="NF008200">
    <property type="entry name" value="PRK10957.1"/>
    <property type="match status" value="1"/>
</dbReference>
<evidence type="ECO:0000313" key="8">
    <source>
        <dbReference type="EMBL" id="MBB6163744.1"/>
    </source>
</evidence>
<feature type="domain" description="Fe/B12 periplasmic-binding" evidence="7">
    <location>
        <begin position="53"/>
        <end position="316"/>
    </location>
</feature>
<keyword evidence="5 6" id="KW-0732">Signal</keyword>
<keyword evidence="3" id="KW-0813">Transport</keyword>
<dbReference type="PROSITE" id="PS50983">
    <property type="entry name" value="FE_B12_PBP"/>
    <property type="match status" value="1"/>
</dbReference>
<gene>
    <name evidence="8" type="ORF">HNQ72_003584</name>
</gene>
<feature type="signal peptide" evidence="6">
    <location>
        <begin position="1"/>
        <end position="29"/>
    </location>
</feature>
<protein>
    <submittedName>
        <fullName evidence="8">Iron complex transport system substrate-binding protein</fullName>
    </submittedName>
</protein>
<evidence type="ECO:0000256" key="4">
    <source>
        <dbReference type="ARBA" id="ARBA00022496"/>
    </source>
</evidence>
<dbReference type="GO" id="GO:0030288">
    <property type="term" value="C:outer membrane-bounded periplasmic space"/>
    <property type="evidence" value="ECO:0007669"/>
    <property type="project" value="TreeGrafter"/>
</dbReference>
<comment type="similarity">
    <text evidence="2">Belongs to the bacterial solute-binding protein 8 family.</text>
</comment>
<sequence length="316" mass="33496">MRIAIISRFAARIAIAAIASLLLWSQASAAETWPRSFTNVDGSQTEIPAKPKRILSTSVTLTGTLLAIRAPVVASGSAANGQFFAQWEKVAKEQKIENAWPAGKVDLEAVYVTEPDLIVVTASGAGSTKDQLAAFQQIAPTILVDDGALSWQELATELGAATGLEEEAAASITDFDAYVAAAKARIKIPAGKANIISFNGAGQSNPIGRPGGPHAALLAALGFDIEAPDQAWHTQAASRDDFVWADYERLVDLKAETTFLLRVDDSKAAAFRNDPVLANLPSVKNGQVFGLGIHSFRIDYYSGKEIVDGIVSKFGN</sequence>
<feature type="chain" id="PRO_5031196849" evidence="6">
    <location>
        <begin position="30"/>
        <end position="316"/>
    </location>
</feature>
<dbReference type="PANTHER" id="PTHR30532">
    <property type="entry name" value="IRON III DICITRATE-BINDING PERIPLASMIC PROTEIN"/>
    <property type="match status" value="1"/>
</dbReference>
<dbReference type="Proteomes" id="UP000547879">
    <property type="component" value="Unassembled WGS sequence"/>
</dbReference>
<evidence type="ECO:0000259" key="7">
    <source>
        <dbReference type="PROSITE" id="PS50983"/>
    </source>
</evidence>
<comment type="caution">
    <text evidence="8">The sequence shown here is derived from an EMBL/GenBank/DDBJ whole genome shotgun (WGS) entry which is preliminary data.</text>
</comment>
<dbReference type="Pfam" id="PF01497">
    <property type="entry name" value="Peripla_BP_2"/>
    <property type="match status" value="1"/>
</dbReference>
<evidence type="ECO:0000256" key="3">
    <source>
        <dbReference type="ARBA" id="ARBA00022448"/>
    </source>
</evidence>
<evidence type="ECO:0000256" key="2">
    <source>
        <dbReference type="ARBA" id="ARBA00008814"/>
    </source>
</evidence>
<keyword evidence="9" id="KW-1185">Reference proteome</keyword>